<dbReference type="InterPro" id="IPR051162">
    <property type="entry name" value="T4SS_component"/>
</dbReference>
<accession>A0ABW6KLY9</accession>
<dbReference type="InterPro" id="IPR043964">
    <property type="entry name" value="P-loop_TraG"/>
</dbReference>
<proteinExistence type="predicted"/>
<gene>
    <name evidence="3" type="ORF">ACFYKX_25330</name>
</gene>
<evidence type="ECO:0000259" key="2">
    <source>
        <dbReference type="Pfam" id="PF19044"/>
    </source>
</evidence>
<evidence type="ECO:0000256" key="1">
    <source>
        <dbReference type="SAM" id="Coils"/>
    </source>
</evidence>
<feature type="coiled-coil region" evidence="1">
    <location>
        <begin position="286"/>
        <end position="344"/>
    </location>
</feature>
<comment type="caution">
    <text evidence="3">The sequence shown here is derived from an EMBL/GenBank/DDBJ whole genome shotgun (WGS) entry which is preliminary data.</text>
</comment>
<evidence type="ECO:0000313" key="3">
    <source>
        <dbReference type="EMBL" id="MFE8703898.1"/>
    </source>
</evidence>
<feature type="domain" description="TraG P-loop" evidence="2">
    <location>
        <begin position="416"/>
        <end position="744"/>
    </location>
</feature>
<dbReference type="Proteomes" id="UP001601059">
    <property type="component" value="Unassembled WGS sequence"/>
</dbReference>
<organism evidence="3 4">
    <name type="scientific">Cytobacillus spartinae</name>
    <dbReference type="NCBI Taxonomy" id="3299023"/>
    <lineage>
        <taxon>Bacteria</taxon>
        <taxon>Bacillati</taxon>
        <taxon>Bacillota</taxon>
        <taxon>Bacilli</taxon>
        <taxon>Bacillales</taxon>
        <taxon>Bacillaceae</taxon>
        <taxon>Cytobacillus</taxon>
    </lineage>
</organism>
<dbReference type="RefSeq" id="WP_389364812.1">
    <property type="nucleotide sequence ID" value="NZ_JBIACK010000021.1"/>
</dbReference>
<keyword evidence="1" id="KW-0175">Coiled coil</keyword>
<dbReference type="PANTHER" id="PTHR30121:SF6">
    <property type="entry name" value="SLR6007 PROTEIN"/>
    <property type="match status" value="1"/>
</dbReference>
<reference evidence="3 4" key="1">
    <citation type="submission" date="2024-08" db="EMBL/GenBank/DDBJ databases">
        <title>Two novel Cytobacillus novel species.</title>
        <authorList>
            <person name="Liu G."/>
        </authorList>
    </citation>
    <scope>NUCLEOTIDE SEQUENCE [LARGE SCALE GENOMIC DNA]</scope>
    <source>
        <strain evidence="3 4">FJAT-54145</strain>
    </source>
</reference>
<dbReference type="Pfam" id="PF19044">
    <property type="entry name" value="P-loop_TraG"/>
    <property type="match status" value="1"/>
</dbReference>
<keyword evidence="4" id="KW-1185">Reference proteome</keyword>
<name>A0ABW6KLY9_9BACI</name>
<evidence type="ECO:0000313" key="4">
    <source>
        <dbReference type="Proteomes" id="UP001601059"/>
    </source>
</evidence>
<dbReference type="EMBL" id="JBIACK010000021">
    <property type="protein sequence ID" value="MFE8703898.1"/>
    <property type="molecule type" value="Genomic_DNA"/>
</dbReference>
<dbReference type="InterPro" id="IPR027417">
    <property type="entry name" value="P-loop_NTPase"/>
</dbReference>
<dbReference type="SUPFAM" id="SSF52540">
    <property type="entry name" value="P-loop containing nucleoside triphosphate hydrolases"/>
    <property type="match status" value="1"/>
</dbReference>
<sequence>MKGLLDLKLPFKKKEQEIPKQEIPIKDITDIIETKDGKYKIILKVTDPINSELLSDEDIQTAIQAIQDCCNALDHKAQILVSSERIDVTKYLMYLKDKASSAKDSYTLDRIEEKMKFLEMRSSTSRTVHNFYFVVESKFKKLNDAYDELTDLGQMFVEYLEFGEMGTRQLSPDEIKKVLYEKLNPQTSLTQPYSKDINIQSISPNVIKDQGSYLIMDDWYYSFYSFSYFPDEVQPTWLKRVLNTRANLDFSLTILPTDKTEIMKSTSRKITALEEKLSGKIPPMFKKKYEKELSSLEELLEELQNDSENLFESIFLIALRESSKEELESAEKRLETAISSSKLRSKKIVFKGTQLMWYTLPICYSNYEFERQISWPMQSSTLASILPFDSSELQNNAGILKGFHAKKDSPIIYDRYDNNVFNNPNEVVFGESGSGKSFYLKLDMLRESTSGKAMRIFAIDPEREYFYPNATRIVFKLGSEFTTNPFHIRSTIIDSDDEHEDGKNDVGSYLRLKIGELMSFFKWIIPDITPREKADLLKAIVQIYKDVSNLTYESTVLPKEFPTLSDLYKNLQTNFKGTMDNVISTLNPYVSAEDGVYASMFDGQTNWDLNSKINVLDIHELSEDIQKPMYDLLLKEIWEEIKIDRDEPKGFIVDEAHILADEDNLQTMKFLFQLYKRIRKYGGFATVATQNVADYLSIGKYGSAILNNATIKTFMRMSEKDIDELKKFMSFSEKELKILGMKKSKGRCIHIASGKRIEMQTKSSLDELKIIDPKQAAKLEVI</sequence>
<dbReference type="CDD" id="cd01127">
    <property type="entry name" value="TrwB_TraG_TraD_VirD4"/>
    <property type="match status" value="1"/>
</dbReference>
<protein>
    <submittedName>
        <fullName evidence="3">VirB4 family type IV secretion system protein</fullName>
    </submittedName>
</protein>
<dbReference type="Gene3D" id="3.40.50.300">
    <property type="entry name" value="P-loop containing nucleotide triphosphate hydrolases"/>
    <property type="match status" value="1"/>
</dbReference>
<dbReference type="PANTHER" id="PTHR30121">
    <property type="entry name" value="UNCHARACTERIZED PROTEIN YJGR-RELATED"/>
    <property type="match status" value="1"/>
</dbReference>
<dbReference type="Gene3D" id="1.10.8.730">
    <property type="match status" value="1"/>
</dbReference>